<name>A0A8S1WYR0_PAROT</name>
<keyword evidence="2" id="KW-1185">Reference proteome</keyword>
<dbReference type="OrthoDB" id="299856at2759"/>
<evidence type="ECO:0000313" key="1">
    <source>
        <dbReference type="EMBL" id="CAD8195108.1"/>
    </source>
</evidence>
<gene>
    <name evidence="1" type="ORF">POCTA_138.1.T1080114</name>
</gene>
<accession>A0A8S1WYR0</accession>
<protein>
    <submittedName>
        <fullName evidence="1">Uncharacterized protein</fullName>
    </submittedName>
</protein>
<proteinExistence type="predicted"/>
<dbReference type="EMBL" id="CAJJDP010000108">
    <property type="protein sequence ID" value="CAD8195108.1"/>
    <property type="molecule type" value="Genomic_DNA"/>
</dbReference>
<dbReference type="AlphaFoldDB" id="A0A8S1WYR0"/>
<reference evidence="1" key="1">
    <citation type="submission" date="2021-01" db="EMBL/GenBank/DDBJ databases">
        <authorList>
            <consortium name="Genoscope - CEA"/>
            <person name="William W."/>
        </authorList>
    </citation>
    <scope>NUCLEOTIDE SEQUENCE</scope>
</reference>
<organism evidence="1 2">
    <name type="scientific">Paramecium octaurelia</name>
    <dbReference type="NCBI Taxonomy" id="43137"/>
    <lineage>
        <taxon>Eukaryota</taxon>
        <taxon>Sar</taxon>
        <taxon>Alveolata</taxon>
        <taxon>Ciliophora</taxon>
        <taxon>Intramacronucleata</taxon>
        <taxon>Oligohymenophorea</taxon>
        <taxon>Peniculida</taxon>
        <taxon>Parameciidae</taxon>
        <taxon>Paramecium</taxon>
    </lineage>
</organism>
<dbReference type="Proteomes" id="UP000683925">
    <property type="component" value="Unassembled WGS sequence"/>
</dbReference>
<evidence type="ECO:0000313" key="2">
    <source>
        <dbReference type="Proteomes" id="UP000683925"/>
    </source>
</evidence>
<sequence length="155" mass="18482">MTFQKVLICSKEYIVGSWEKQFYFMNNHPLSRLEQNKSAQESKLNTLRKYYELSSEQRKDLEYFTLIKQFINKQEEYHDTDSSNGFSISETSNTVYIEGSEQQQICIKMFDIIKQMKRAVKQSQKLCSTKIKKLNKIIEKRHKEINKFKISLGML</sequence>
<comment type="caution">
    <text evidence="1">The sequence shown here is derived from an EMBL/GenBank/DDBJ whole genome shotgun (WGS) entry which is preliminary data.</text>
</comment>